<dbReference type="AlphaFoldDB" id="A0A328XEY3"/>
<organism evidence="1 2">
    <name type="scientific">Onishia taeanensis</name>
    <dbReference type="NCBI Taxonomy" id="284577"/>
    <lineage>
        <taxon>Bacteria</taxon>
        <taxon>Pseudomonadati</taxon>
        <taxon>Pseudomonadota</taxon>
        <taxon>Gammaproteobacteria</taxon>
        <taxon>Oceanospirillales</taxon>
        <taxon>Halomonadaceae</taxon>
        <taxon>Onishia</taxon>
    </lineage>
</organism>
<protein>
    <submittedName>
        <fullName evidence="1">Uncharacterized protein</fullName>
    </submittedName>
</protein>
<sequence>MKQRRFLIGASKVGGCIGATFTTEPTPINLEVPPYRFLSEARVKIGVDPQSMTA</sequence>
<gene>
    <name evidence="1" type="ORF">BCL93_11537</name>
</gene>
<evidence type="ECO:0000313" key="2">
    <source>
        <dbReference type="Proteomes" id="UP000249700"/>
    </source>
</evidence>
<name>A0A328XEY3_9GAMM</name>
<dbReference type="EMBL" id="QLSX01000015">
    <property type="protein sequence ID" value="RAR57362.1"/>
    <property type="molecule type" value="Genomic_DNA"/>
</dbReference>
<accession>A0A328XEY3</accession>
<proteinExistence type="predicted"/>
<comment type="caution">
    <text evidence="1">The sequence shown here is derived from an EMBL/GenBank/DDBJ whole genome shotgun (WGS) entry which is preliminary data.</text>
</comment>
<evidence type="ECO:0000313" key="1">
    <source>
        <dbReference type="EMBL" id="RAR57362.1"/>
    </source>
</evidence>
<dbReference type="RefSeq" id="WP_168709072.1">
    <property type="nucleotide sequence ID" value="NZ_JABVXC010000004.1"/>
</dbReference>
<dbReference type="Proteomes" id="UP000249700">
    <property type="component" value="Unassembled WGS sequence"/>
</dbReference>
<reference evidence="1 2" key="1">
    <citation type="submission" date="2018-06" db="EMBL/GenBank/DDBJ databases">
        <title>Comparative analysis of microorganisms from saline springs in Andes Mountain Range, Colombia.</title>
        <authorList>
            <person name="Rubin E."/>
        </authorList>
    </citation>
    <scope>NUCLEOTIDE SEQUENCE [LARGE SCALE GENOMIC DNA]</scope>
    <source>
        <strain evidence="1 2">USBA-857</strain>
    </source>
</reference>